<gene>
    <name evidence="3" type="ORF">HYPSUDRAFT_68792</name>
</gene>
<dbReference type="OrthoDB" id="2107166at2759"/>
<dbReference type="Pfam" id="PF01476">
    <property type="entry name" value="LysM"/>
    <property type="match status" value="1"/>
</dbReference>
<dbReference type="EMBL" id="KN817571">
    <property type="protein sequence ID" value="KJA20022.1"/>
    <property type="molecule type" value="Genomic_DNA"/>
</dbReference>
<dbReference type="PANTHER" id="PTHR20932:SF8">
    <property type="entry name" value="LD22649P"/>
    <property type="match status" value="1"/>
</dbReference>
<evidence type="ECO:0000259" key="2">
    <source>
        <dbReference type="PROSITE" id="PS51782"/>
    </source>
</evidence>
<dbReference type="CDD" id="cd00118">
    <property type="entry name" value="LysM"/>
    <property type="match status" value="1"/>
</dbReference>
<dbReference type="InterPro" id="IPR036779">
    <property type="entry name" value="LysM_dom_sf"/>
</dbReference>
<organism evidence="3 4">
    <name type="scientific">Hypholoma sublateritium (strain FD-334 SS-4)</name>
    <dbReference type="NCBI Taxonomy" id="945553"/>
    <lineage>
        <taxon>Eukaryota</taxon>
        <taxon>Fungi</taxon>
        <taxon>Dikarya</taxon>
        <taxon>Basidiomycota</taxon>
        <taxon>Agaricomycotina</taxon>
        <taxon>Agaricomycetes</taxon>
        <taxon>Agaricomycetidae</taxon>
        <taxon>Agaricales</taxon>
        <taxon>Agaricineae</taxon>
        <taxon>Strophariaceae</taxon>
        <taxon>Hypholoma</taxon>
    </lineage>
</organism>
<dbReference type="Proteomes" id="UP000054270">
    <property type="component" value="Unassembled WGS sequence"/>
</dbReference>
<dbReference type="STRING" id="945553.A0A0D2KZW0"/>
<dbReference type="InterPro" id="IPR018392">
    <property type="entry name" value="LysM"/>
</dbReference>
<feature type="compositionally biased region" description="Low complexity" evidence="1">
    <location>
        <begin position="237"/>
        <end position="249"/>
    </location>
</feature>
<feature type="region of interest" description="Disordered" evidence="1">
    <location>
        <begin position="204"/>
        <end position="280"/>
    </location>
</feature>
<feature type="compositionally biased region" description="Basic and acidic residues" evidence="1">
    <location>
        <begin position="55"/>
        <end position="67"/>
    </location>
</feature>
<feature type="region of interest" description="Disordered" evidence="1">
    <location>
        <begin position="34"/>
        <end position="74"/>
    </location>
</feature>
<proteinExistence type="predicted"/>
<protein>
    <submittedName>
        <fullName evidence="3">Carbohydrate-binding module family 50 protein</fullName>
    </submittedName>
</protein>
<accession>A0A0D2KZW0</accession>
<dbReference type="AlphaFoldDB" id="A0A0D2KZW0"/>
<feature type="domain" description="LysM" evidence="2">
    <location>
        <begin position="146"/>
        <end position="190"/>
    </location>
</feature>
<feature type="compositionally biased region" description="Low complexity" evidence="1">
    <location>
        <begin position="265"/>
        <end position="279"/>
    </location>
</feature>
<dbReference type="PANTHER" id="PTHR20932">
    <property type="entry name" value="LYSM AND PUTATIVE PEPTIDOGLYCAN-BINDING DOMAIN-CONTAINING PROTEIN"/>
    <property type="match status" value="1"/>
</dbReference>
<feature type="compositionally biased region" description="Basic and acidic residues" evidence="1">
    <location>
        <begin position="345"/>
        <end position="354"/>
    </location>
</feature>
<feature type="compositionally biased region" description="Low complexity" evidence="1">
    <location>
        <begin position="438"/>
        <end position="450"/>
    </location>
</feature>
<dbReference type="InterPro" id="IPR045030">
    <property type="entry name" value="LYSM1-4"/>
</dbReference>
<feature type="region of interest" description="Disordered" evidence="1">
    <location>
        <begin position="428"/>
        <end position="486"/>
    </location>
</feature>
<evidence type="ECO:0000256" key="1">
    <source>
        <dbReference type="SAM" id="MobiDB-lite"/>
    </source>
</evidence>
<name>A0A0D2KZW0_HYPSF</name>
<dbReference type="PROSITE" id="PS51782">
    <property type="entry name" value="LYSM"/>
    <property type="match status" value="1"/>
</dbReference>
<dbReference type="OMA" id="ANGHDPN"/>
<keyword evidence="4" id="KW-1185">Reference proteome</keyword>
<dbReference type="Gene3D" id="3.10.350.10">
    <property type="entry name" value="LysM domain"/>
    <property type="match status" value="1"/>
</dbReference>
<feature type="region of interest" description="Disordered" evidence="1">
    <location>
        <begin position="99"/>
        <end position="143"/>
    </location>
</feature>
<feature type="region of interest" description="Disordered" evidence="1">
    <location>
        <begin position="323"/>
        <end position="363"/>
    </location>
</feature>
<sequence>MSFNGSDDLSYNPFAEQDEYSSYSGGSNIAKGHYSSAYFPKVPHSPPSLRHRRSSSTDHIKRNEGQGKRIGARPEVQIKVPHSAGLHPLKSALAKIDSSSAEDLGNTRPSLSRIVNEGSFGNTTAVEHDVNSERSPTPPEEEKDVIIHQISPKDSLPGVSLRYGISMANLRRANQLWTSDSIHRREVLYIPVDEASRAQEYISESPLITFTPDERTSPPTTPPRATSASAYERENSEPSPRSPSAPVRRIPTKQLSYFPPSLHKSVSSSAASDVPPSSVGGSKALPNWYNSSPASNSLTSILTALPIAASTRDDLITRLSFDSVSSSFSDRPRTSRVNSDEDDGHELNEVRRPSTDGVDNGEACEDFTVRTPKATLRMTQAIASAKKVSDTSSLSHSQTSHRRSYSSMSPPQFYVSQANETYIRTSQLEPSPGMKLPSFSSKSVGRSSGKAIQANAAPLERTSSLTLGRKSKIHTTNDSGLSLEAL</sequence>
<evidence type="ECO:0000313" key="4">
    <source>
        <dbReference type="Proteomes" id="UP000054270"/>
    </source>
</evidence>
<reference evidence="4" key="1">
    <citation type="submission" date="2014-04" db="EMBL/GenBank/DDBJ databases">
        <title>Evolutionary Origins and Diversification of the Mycorrhizal Mutualists.</title>
        <authorList>
            <consortium name="DOE Joint Genome Institute"/>
            <consortium name="Mycorrhizal Genomics Consortium"/>
            <person name="Kohler A."/>
            <person name="Kuo A."/>
            <person name="Nagy L.G."/>
            <person name="Floudas D."/>
            <person name="Copeland A."/>
            <person name="Barry K.W."/>
            <person name="Cichocki N."/>
            <person name="Veneault-Fourrey C."/>
            <person name="LaButti K."/>
            <person name="Lindquist E.A."/>
            <person name="Lipzen A."/>
            <person name="Lundell T."/>
            <person name="Morin E."/>
            <person name="Murat C."/>
            <person name="Riley R."/>
            <person name="Ohm R."/>
            <person name="Sun H."/>
            <person name="Tunlid A."/>
            <person name="Henrissat B."/>
            <person name="Grigoriev I.V."/>
            <person name="Hibbett D.S."/>
            <person name="Martin F."/>
        </authorList>
    </citation>
    <scope>NUCLEOTIDE SEQUENCE [LARGE SCALE GENOMIC DNA]</scope>
    <source>
        <strain evidence="4">FD-334 SS-4</strain>
    </source>
</reference>
<dbReference type="SUPFAM" id="SSF54106">
    <property type="entry name" value="LysM domain"/>
    <property type="match status" value="1"/>
</dbReference>
<evidence type="ECO:0000313" key="3">
    <source>
        <dbReference type="EMBL" id="KJA20022.1"/>
    </source>
</evidence>
<feature type="region of interest" description="Disordered" evidence="1">
    <location>
        <begin position="384"/>
        <end position="410"/>
    </location>
</feature>